<dbReference type="PROSITE" id="PS00676">
    <property type="entry name" value="SIGMA54_INTERACT_2"/>
    <property type="match status" value="1"/>
</dbReference>
<dbReference type="PROSITE" id="PS00675">
    <property type="entry name" value="SIGMA54_INTERACT_1"/>
    <property type="match status" value="1"/>
</dbReference>
<dbReference type="InterPro" id="IPR025943">
    <property type="entry name" value="Sigma_54_int_dom_ATP-bd_2"/>
</dbReference>
<evidence type="ECO:0000256" key="1">
    <source>
        <dbReference type="ARBA" id="ARBA00022741"/>
    </source>
</evidence>
<dbReference type="Gene3D" id="3.30.450.40">
    <property type="match status" value="1"/>
</dbReference>
<evidence type="ECO:0000313" key="8">
    <source>
        <dbReference type="Proteomes" id="UP001596143"/>
    </source>
</evidence>
<accession>A0ABW0U1M2</accession>
<dbReference type="InterPro" id="IPR003593">
    <property type="entry name" value="AAA+_ATPase"/>
</dbReference>
<dbReference type="SMART" id="SM00382">
    <property type="entry name" value="AAA"/>
    <property type="match status" value="1"/>
</dbReference>
<protein>
    <submittedName>
        <fullName evidence="7">Sigma-54-dependent Fis family transcriptional regulator</fullName>
    </submittedName>
</protein>
<dbReference type="InterPro" id="IPR002197">
    <property type="entry name" value="HTH_Fis"/>
</dbReference>
<organism evidence="7 8">
    <name type="scientific">Aliibacillus thermotolerans</name>
    <dbReference type="NCBI Taxonomy" id="1834418"/>
    <lineage>
        <taxon>Bacteria</taxon>
        <taxon>Bacillati</taxon>
        <taxon>Bacillota</taxon>
        <taxon>Bacilli</taxon>
        <taxon>Bacillales</taxon>
        <taxon>Bacillaceae</taxon>
        <taxon>Aliibacillus</taxon>
    </lineage>
</organism>
<dbReference type="SUPFAM" id="SSF46689">
    <property type="entry name" value="Homeodomain-like"/>
    <property type="match status" value="1"/>
</dbReference>
<dbReference type="EMBL" id="JBHSPF010000003">
    <property type="protein sequence ID" value="MFC5627367.1"/>
    <property type="molecule type" value="Genomic_DNA"/>
</dbReference>
<dbReference type="RefSeq" id="WP_270896763.1">
    <property type="nucleotide sequence ID" value="NZ_JBHSPF010000003.1"/>
</dbReference>
<dbReference type="Gene3D" id="1.10.8.60">
    <property type="match status" value="1"/>
</dbReference>
<dbReference type="PANTHER" id="PTHR32071:SF57">
    <property type="entry name" value="C4-DICARBOXYLATE TRANSPORT TRANSCRIPTIONAL REGULATORY PROTEIN DCTD"/>
    <property type="match status" value="1"/>
</dbReference>
<dbReference type="CDD" id="cd00009">
    <property type="entry name" value="AAA"/>
    <property type="match status" value="1"/>
</dbReference>
<sequence>MVSSNLAFYSTNELPRKLKELENNWEHFIFEKEVPKTNEVRLEVLESWKRCQQYGVDPLQKETPIKVSEDKLKEQIHQSKLYDISLPIIEDFSKQISGTSHLITLGDDEGKIIYLKGDREILNKAERMNFVVGADWSEQSAGSNAIGTSLAAEKPIQILSSEHYCQGVHPWVCSSAPIRDPRTNKLLGVIDLTGPSTSAQSHSLSVVQNVSNLIVQHLFIHSHDIFKHLQDTYDEVKRKKTSAHVMVLDEMLNVVHADESCLDVFSINHWDDLWDNKQLHSLKNSLLSRNPHQHEWEWDVSSLQLKIFIRSITFNSEHIGFVFFIEKLYQYHPSDSNKQTALKGVIGQSAAMRNVIQKVEVVADKNVPVLITGESGTGKEIFAHNIHLKSSRKHQPFIAINCGAIPENLITSELFGYVRGAFTGGDPQGKKGKFEEANGGTLLLDEIGEMPLDLQVHLLRVLQEKEVTPIGSSTPIPIDVRIIAATNKNLEKLIEEGTFRSDLYYRLNVVELHLPPLKQREGDIPLLCRYFATELARNHGREVPTIDKEVIAFFNEYHWPGNIREMMNVMEYAILFNGDNHIKMESLPKSIIEKYETVNTSSKDRFSLAKRAEREEIIQLIEETNGNLSEVARRCNIARTTLYRRMKKYNINRK</sequence>
<dbReference type="InterPro" id="IPR027417">
    <property type="entry name" value="P-loop_NTPase"/>
</dbReference>
<keyword evidence="4" id="KW-0238">DNA-binding</keyword>
<dbReference type="Pfam" id="PF00158">
    <property type="entry name" value="Sigma54_activat"/>
    <property type="match status" value="1"/>
</dbReference>
<proteinExistence type="predicted"/>
<keyword evidence="8" id="KW-1185">Reference proteome</keyword>
<evidence type="ECO:0000259" key="6">
    <source>
        <dbReference type="PROSITE" id="PS50045"/>
    </source>
</evidence>
<name>A0ABW0U1M2_9BACI</name>
<dbReference type="InterPro" id="IPR009057">
    <property type="entry name" value="Homeodomain-like_sf"/>
</dbReference>
<dbReference type="InterPro" id="IPR029016">
    <property type="entry name" value="GAF-like_dom_sf"/>
</dbReference>
<dbReference type="SUPFAM" id="SSF52540">
    <property type="entry name" value="P-loop containing nucleoside triphosphate hydrolases"/>
    <property type="match status" value="1"/>
</dbReference>
<keyword evidence="3" id="KW-0805">Transcription regulation</keyword>
<feature type="domain" description="Sigma-54 factor interaction" evidence="6">
    <location>
        <begin position="345"/>
        <end position="575"/>
    </location>
</feature>
<comment type="caution">
    <text evidence="7">The sequence shown here is derived from an EMBL/GenBank/DDBJ whole genome shotgun (WGS) entry which is preliminary data.</text>
</comment>
<dbReference type="Pfam" id="PF01590">
    <property type="entry name" value="GAF"/>
    <property type="match status" value="1"/>
</dbReference>
<dbReference type="PANTHER" id="PTHR32071">
    <property type="entry name" value="TRANSCRIPTIONAL REGULATORY PROTEIN"/>
    <property type="match status" value="1"/>
</dbReference>
<evidence type="ECO:0000256" key="3">
    <source>
        <dbReference type="ARBA" id="ARBA00023015"/>
    </source>
</evidence>
<keyword evidence="1" id="KW-0547">Nucleotide-binding</keyword>
<dbReference type="InterPro" id="IPR002078">
    <property type="entry name" value="Sigma_54_int"/>
</dbReference>
<evidence type="ECO:0000313" key="7">
    <source>
        <dbReference type="EMBL" id="MFC5627367.1"/>
    </source>
</evidence>
<keyword evidence="2" id="KW-0067">ATP-binding</keyword>
<dbReference type="PROSITE" id="PS50045">
    <property type="entry name" value="SIGMA54_INTERACT_4"/>
    <property type="match status" value="1"/>
</dbReference>
<evidence type="ECO:0000256" key="2">
    <source>
        <dbReference type="ARBA" id="ARBA00022840"/>
    </source>
</evidence>
<dbReference type="PRINTS" id="PR01590">
    <property type="entry name" value="HTHFIS"/>
</dbReference>
<keyword evidence="5" id="KW-0804">Transcription</keyword>
<dbReference type="Pfam" id="PF25601">
    <property type="entry name" value="AAA_lid_14"/>
    <property type="match status" value="1"/>
</dbReference>
<reference evidence="8" key="1">
    <citation type="journal article" date="2019" name="Int. J. Syst. Evol. Microbiol.">
        <title>The Global Catalogue of Microorganisms (GCM) 10K type strain sequencing project: providing services to taxonomists for standard genome sequencing and annotation.</title>
        <authorList>
            <consortium name="The Broad Institute Genomics Platform"/>
            <consortium name="The Broad Institute Genome Sequencing Center for Infectious Disease"/>
            <person name="Wu L."/>
            <person name="Ma J."/>
        </authorList>
    </citation>
    <scope>NUCLEOTIDE SEQUENCE [LARGE SCALE GENOMIC DNA]</scope>
    <source>
        <strain evidence="8">CGMCC 1.15790</strain>
    </source>
</reference>
<dbReference type="InterPro" id="IPR003018">
    <property type="entry name" value="GAF"/>
</dbReference>
<evidence type="ECO:0000256" key="4">
    <source>
        <dbReference type="ARBA" id="ARBA00023125"/>
    </source>
</evidence>
<gene>
    <name evidence="7" type="ORF">ACFPTR_00460</name>
</gene>
<dbReference type="Proteomes" id="UP001596143">
    <property type="component" value="Unassembled WGS sequence"/>
</dbReference>
<dbReference type="Gene3D" id="1.10.10.60">
    <property type="entry name" value="Homeodomain-like"/>
    <property type="match status" value="1"/>
</dbReference>
<dbReference type="Gene3D" id="3.40.50.300">
    <property type="entry name" value="P-loop containing nucleotide triphosphate hydrolases"/>
    <property type="match status" value="1"/>
</dbReference>
<dbReference type="InterPro" id="IPR025662">
    <property type="entry name" value="Sigma_54_int_dom_ATP-bd_1"/>
</dbReference>
<dbReference type="Pfam" id="PF02954">
    <property type="entry name" value="HTH_8"/>
    <property type="match status" value="1"/>
</dbReference>
<evidence type="ECO:0000256" key="5">
    <source>
        <dbReference type="ARBA" id="ARBA00023163"/>
    </source>
</evidence>
<dbReference type="InterPro" id="IPR058031">
    <property type="entry name" value="AAA_lid_NorR"/>
</dbReference>